<gene>
    <name evidence="2" type="ORF">I598_1872</name>
</gene>
<feature type="transmembrane region" description="Helical" evidence="1">
    <location>
        <begin position="104"/>
        <end position="123"/>
    </location>
</feature>
<evidence type="ECO:0000256" key="1">
    <source>
        <dbReference type="SAM" id="Phobius"/>
    </source>
</evidence>
<dbReference type="KEGG" id="ido:I598_1872"/>
<reference evidence="2 3" key="1">
    <citation type="submission" date="2016-01" db="EMBL/GenBank/DDBJ databases">
        <title>Complete genome sequence of a soil Actinobacterium, Isoptericola dokdonensis DS-3.</title>
        <authorList>
            <person name="Kwon S.-K."/>
            <person name="Kim J.F."/>
        </authorList>
    </citation>
    <scope>NUCLEOTIDE SEQUENCE [LARGE SCALE GENOMIC DNA]</scope>
    <source>
        <strain evidence="2 3">DS-3</strain>
    </source>
</reference>
<evidence type="ECO:0000313" key="3">
    <source>
        <dbReference type="Proteomes" id="UP000076794"/>
    </source>
</evidence>
<dbReference type="PATRIC" id="fig|1300344.3.peg.1881"/>
<proteinExistence type="predicted"/>
<dbReference type="RefSeq" id="WP_068202720.1">
    <property type="nucleotide sequence ID" value="NZ_CP014209.1"/>
</dbReference>
<organism evidence="2 3">
    <name type="scientific">Isoptericola dokdonensis DS-3</name>
    <dbReference type="NCBI Taxonomy" id="1300344"/>
    <lineage>
        <taxon>Bacteria</taxon>
        <taxon>Bacillati</taxon>
        <taxon>Actinomycetota</taxon>
        <taxon>Actinomycetes</taxon>
        <taxon>Micrococcales</taxon>
        <taxon>Promicromonosporaceae</taxon>
        <taxon>Isoptericola</taxon>
    </lineage>
</organism>
<dbReference type="EMBL" id="CP014209">
    <property type="protein sequence ID" value="ANC31420.1"/>
    <property type="molecule type" value="Genomic_DNA"/>
</dbReference>
<keyword evidence="1" id="KW-0472">Membrane</keyword>
<name>A0A161ILM0_9MICO</name>
<evidence type="ECO:0008006" key="4">
    <source>
        <dbReference type="Google" id="ProtNLM"/>
    </source>
</evidence>
<accession>A0A161ILM0</accession>
<keyword evidence="3" id="KW-1185">Reference proteome</keyword>
<dbReference type="AlphaFoldDB" id="A0A161ILM0"/>
<sequence length="138" mass="14120">MKLFTAAFWRAAGIRAAKTAITVVTPWIPQLVATPTSEVVVAAASTTALAVVLSVATSLASLPEVAGKVVPLWRALAGRAARTFGQTIVATVAGATLLTDVNWLALGLQVVASVIGTVLLGLYSRLPEVPEVDDGEAA</sequence>
<protein>
    <recommendedName>
        <fullName evidence="4">Holin</fullName>
    </recommendedName>
</protein>
<keyword evidence="1" id="KW-1133">Transmembrane helix</keyword>
<keyword evidence="1" id="KW-0812">Transmembrane</keyword>
<dbReference type="STRING" id="1300344.I598_1872"/>
<evidence type="ECO:0000313" key="2">
    <source>
        <dbReference type="EMBL" id="ANC31420.1"/>
    </source>
</evidence>
<dbReference type="Proteomes" id="UP000076794">
    <property type="component" value="Chromosome"/>
</dbReference>